<keyword evidence="11" id="KW-1185">Reference proteome</keyword>
<proteinExistence type="inferred from homology"/>
<dbReference type="Pfam" id="PF12320">
    <property type="entry name" value="SbcD_C"/>
    <property type="match status" value="1"/>
</dbReference>
<comment type="function">
    <text evidence="7">SbcCD cleaves DNA hairpin structures. These structures can inhibit DNA replication and are intermediates in certain DNA recombination reactions. The complex acts as a 3'-&gt;5' double strand exonuclease that can open hairpins. It also has a 5' single-strand endonuclease activity.</text>
</comment>
<evidence type="ECO:0000256" key="7">
    <source>
        <dbReference type="RuleBase" id="RU363069"/>
    </source>
</evidence>
<evidence type="ECO:0000256" key="6">
    <source>
        <dbReference type="ARBA" id="ARBA00022839"/>
    </source>
</evidence>
<protein>
    <recommendedName>
        <fullName evidence="3 7">Nuclease SbcCD subunit D</fullName>
    </recommendedName>
</protein>
<dbReference type="GO" id="GO:0004519">
    <property type="term" value="F:endonuclease activity"/>
    <property type="evidence" value="ECO:0007669"/>
    <property type="project" value="UniProtKB-KW"/>
</dbReference>
<name>A0A7W5H2F7_9PORP</name>
<dbReference type="SUPFAM" id="SSF56300">
    <property type="entry name" value="Metallo-dependent phosphatases"/>
    <property type="match status" value="1"/>
</dbReference>
<comment type="similarity">
    <text evidence="1 7">Belongs to the SbcD family.</text>
</comment>
<reference evidence="10 11" key="1">
    <citation type="submission" date="2020-08" db="EMBL/GenBank/DDBJ databases">
        <title>Genomic Encyclopedia of Type Strains, Phase IV (KMG-IV): sequencing the most valuable type-strain genomes for metagenomic binning, comparative biology and taxonomic classification.</title>
        <authorList>
            <person name="Goeker M."/>
        </authorList>
    </citation>
    <scope>NUCLEOTIDE SEQUENCE [LARGE SCALE GENOMIC DNA]</scope>
    <source>
        <strain evidence="10 11">DSM 27471</strain>
    </source>
</reference>
<dbReference type="GO" id="GO:0006260">
    <property type="term" value="P:DNA replication"/>
    <property type="evidence" value="ECO:0007669"/>
    <property type="project" value="UniProtKB-KW"/>
</dbReference>
<comment type="caution">
    <text evidence="10">The sequence shown here is derived from an EMBL/GenBank/DDBJ whole genome shotgun (WGS) entry which is preliminary data.</text>
</comment>
<dbReference type="Proteomes" id="UP000544222">
    <property type="component" value="Unassembled WGS sequence"/>
</dbReference>
<dbReference type="InterPro" id="IPR026843">
    <property type="entry name" value="SbcD_C"/>
</dbReference>
<comment type="subunit">
    <text evidence="2 7">Heterodimer of SbcC and SbcD.</text>
</comment>
<dbReference type="RefSeq" id="WP_183413146.1">
    <property type="nucleotide sequence ID" value="NZ_JACHYB010000001.1"/>
</dbReference>
<dbReference type="EMBL" id="JACHYB010000001">
    <property type="protein sequence ID" value="MBB3187382.1"/>
    <property type="molecule type" value="Genomic_DNA"/>
</dbReference>
<keyword evidence="6 7" id="KW-0269">Exonuclease</keyword>
<gene>
    <name evidence="7" type="primary">sbcD</name>
    <name evidence="10" type="ORF">FHX64_001545</name>
</gene>
<dbReference type="PANTHER" id="PTHR30337:SF0">
    <property type="entry name" value="NUCLEASE SBCCD SUBUNIT D"/>
    <property type="match status" value="1"/>
</dbReference>
<dbReference type="Gene3D" id="3.60.21.10">
    <property type="match status" value="1"/>
</dbReference>
<evidence type="ECO:0000256" key="2">
    <source>
        <dbReference type="ARBA" id="ARBA00011322"/>
    </source>
</evidence>
<evidence type="ECO:0000313" key="10">
    <source>
        <dbReference type="EMBL" id="MBB3187382.1"/>
    </source>
</evidence>
<evidence type="ECO:0000256" key="3">
    <source>
        <dbReference type="ARBA" id="ARBA00013365"/>
    </source>
</evidence>
<dbReference type="GO" id="GO:0006310">
    <property type="term" value="P:DNA recombination"/>
    <property type="evidence" value="ECO:0007669"/>
    <property type="project" value="UniProtKB-KW"/>
</dbReference>
<keyword evidence="7" id="KW-0255">Endonuclease</keyword>
<keyword evidence="7" id="KW-0235">DNA replication</keyword>
<dbReference type="InterPro" id="IPR050535">
    <property type="entry name" value="DNA_Repair-Maintenance_Comp"/>
</dbReference>
<sequence length="401" mass="44964">MKILHTSDWHLGHRFLEQSQQEEQTLFLDWLTDYVVANHIDIVLVSGDIFDVGVPSAQAQKLYYDFLLRLYNSTCREVIITGGNHDAPSTLNAPKELLNAFSVRVVGKTTDNPTDEVFRISVDGEAVIVAAIPYLRDQDIRRAIAAESAEEMNNRYKTALIRHFAEVAASCESVKTDNEPVIAMGHLFAIGGKTSESEQSIYVGNLGDIGASDFPAAFDYVALGHLHRAQPVGDIPHIRYSGSPYVLSFSEVDQVKKVVEVETGEVIQIKEIPVPAFRKIVRIEGSVESCKTQLLMLDKENNALTPWVEVILSNGNEATTGYKEINDFATDIQPEVLKITVNDERNYEKLKSLVDHAQHIKTFTPLDVFRLKCEEMRVDLEEKPEMLDAFNEILQIVTDND</sequence>
<feature type="domain" description="Calcineurin-like phosphoesterase" evidence="8">
    <location>
        <begin position="1"/>
        <end position="228"/>
    </location>
</feature>
<dbReference type="Pfam" id="PF00149">
    <property type="entry name" value="Metallophos"/>
    <property type="match status" value="1"/>
</dbReference>
<evidence type="ECO:0000313" key="11">
    <source>
        <dbReference type="Proteomes" id="UP000544222"/>
    </source>
</evidence>
<dbReference type="InterPro" id="IPR041796">
    <property type="entry name" value="Mre11_N"/>
</dbReference>
<feature type="domain" description="Nuclease SbcCD subunit D C-terminal" evidence="9">
    <location>
        <begin position="277"/>
        <end position="376"/>
    </location>
</feature>
<dbReference type="NCBIfam" id="TIGR00619">
    <property type="entry name" value="sbcd"/>
    <property type="match status" value="1"/>
</dbReference>
<keyword evidence="5 7" id="KW-0378">Hydrolase</keyword>
<keyword evidence="7" id="KW-0233">DNA recombination</keyword>
<dbReference type="InterPro" id="IPR029052">
    <property type="entry name" value="Metallo-depent_PP-like"/>
</dbReference>
<dbReference type="GO" id="GO:0008408">
    <property type="term" value="F:3'-5' exonuclease activity"/>
    <property type="evidence" value="ECO:0007669"/>
    <property type="project" value="InterPro"/>
</dbReference>
<evidence type="ECO:0000259" key="9">
    <source>
        <dbReference type="Pfam" id="PF12320"/>
    </source>
</evidence>
<accession>A0A7W5H2F7</accession>
<dbReference type="CDD" id="cd00840">
    <property type="entry name" value="MPP_Mre11_N"/>
    <property type="match status" value="1"/>
</dbReference>
<keyword evidence="4 7" id="KW-0540">Nuclease</keyword>
<dbReference type="InterPro" id="IPR004843">
    <property type="entry name" value="Calcineurin-like_PHP"/>
</dbReference>
<evidence type="ECO:0000256" key="1">
    <source>
        <dbReference type="ARBA" id="ARBA00010555"/>
    </source>
</evidence>
<evidence type="ECO:0000256" key="4">
    <source>
        <dbReference type="ARBA" id="ARBA00022722"/>
    </source>
</evidence>
<evidence type="ECO:0000256" key="5">
    <source>
        <dbReference type="ARBA" id="ARBA00022801"/>
    </source>
</evidence>
<dbReference type="AlphaFoldDB" id="A0A7W5H2F7"/>
<evidence type="ECO:0000259" key="8">
    <source>
        <dbReference type="Pfam" id="PF00149"/>
    </source>
</evidence>
<organism evidence="10 11">
    <name type="scientific">Microbacter margulisiae</name>
    <dbReference type="NCBI Taxonomy" id="1350067"/>
    <lineage>
        <taxon>Bacteria</taxon>
        <taxon>Pseudomonadati</taxon>
        <taxon>Bacteroidota</taxon>
        <taxon>Bacteroidia</taxon>
        <taxon>Bacteroidales</taxon>
        <taxon>Porphyromonadaceae</taxon>
        <taxon>Microbacter</taxon>
    </lineage>
</organism>
<dbReference type="InterPro" id="IPR004593">
    <property type="entry name" value="SbcD"/>
</dbReference>
<dbReference type="PANTHER" id="PTHR30337">
    <property type="entry name" value="COMPONENT OF ATP-DEPENDENT DSDNA EXONUCLEASE"/>
    <property type="match status" value="1"/>
</dbReference>